<sequence>MVTSKKVRNNEAAMADGAVKEYRHGLCMDVPMYIEDSEYCGEELGTRLTCRHGLTPKRRTAWEGPDTGRRFLGCPLEEEDQCDKFFWVDEPWHPRVQKTLEQMWHAVERATKLTGSKQYDWCCFVRNTKAEEEKMKLELDTADHISELELAYKKINEKEKRARRYSCVVNGIVCSNCHYVSEN</sequence>
<organism evidence="6 7">
    <name type="scientific">Oryza rufipogon</name>
    <name type="common">Brownbeard rice</name>
    <name type="synonym">Asian wild rice</name>
    <dbReference type="NCBI Taxonomy" id="4529"/>
    <lineage>
        <taxon>Eukaryota</taxon>
        <taxon>Viridiplantae</taxon>
        <taxon>Streptophyta</taxon>
        <taxon>Embryophyta</taxon>
        <taxon>Tracheophyta</taxon>
        <taxon>Spermatophyta</taxon>
        <taxon>Magnoliopsida</taxon>
        <taxon>Liliopsida</taxon>
        <taxon>Poales</taxon>
        <taxon>Poaceae</taxon>
        <taxon>BOP clade</taxon>
        <taxon>Oryzoideae</taxon>
        <taxon>Oryzeae</taxon>
        <taxon>Oryzinae</taxon>
        <taxon>Oryza</taxon>
    </lineage>
</organism>
<dbReference type="InterPro" id="IPR010666">
    <property type="entry name" value="Znf_GRF"/>
</dbReference>
<dbReference type="PANTHER" id="PTHR35163">
    <property type="entry name" value="OS02G0467300 PROTEIN"/>
    <property type="match status" value="1"/>
</dbReference>
<dbReference type="PANTHER" id="PTHR35163:SF12">
    <property type="entry name" value="OS05G0134500 PROTEIN"/>
    <property type="match status" value="1"/>
</dbReference>
<name>A0A0E0NQ32_ORYRU</name>
<accession>A0A0E0NQ32</accession>
<keyword evidence="3" id="KW-0862">Zinc</keyword>
<dbReference type="OMA" id="MWHAVER"/>
<keyword evidence="2 4" id="KW-0863">Zinc-finger</keyword>
<dbReference type="EnsemblPlants" id="ORUFI03G04500.1">
    <property type="protein sequence ID" value="ORUFI03G04500.1"/>
    <property type="gene ID" value="ORUFI03G04500"/>
</dbReference>
<dbReference type="Gramene" id="ORUFI03G04500.1">
    <property type="protein sequence ID" value="ORUFI03G04500.1"/>
    <property type="gene ID" value="ORUFI03G04500"/>
</dbReference>
<evidence type="ECO:0000313" key="6">
    <source>
        <dbReference type="EnsemblPlants" id="ORUFI03G04500.1"/>
    </source>
</evidence>
<keyword evidence="1" id="KW-0479">Metal-binding</keyword>
<feature type="domain" description="GRF-type" evidence="5">
    <location>
        <begin position="50"/>
        <end position="91"/>
    </location>
</feature>
<evidence type="ECO:0000313" key="7">
    <source>
        <dbReference type="Proteomes" id="UP000008022"/>
    </source>
</evidence>
<evidence type="ECO:0000256" key="1">
    <source>
        <dbReference type="ARBA" id="ARBA00022723"/>
    </source>
</evidence>
<evidence type="ECO:0000256" key="4">
    <source>
        <dbReference type="PROSITE-ProRule" id="PRU01343"/>
    </source>
</evidence>
<dbReference type="eggNOG" id="ENOG502R3V3">
    <property type="taxonomic scope" value="Eukaryota"/>
</dbReference>
<reference evidence="7" key="1">
    <citation type="submission" date="2013-06" db="EMBL/GenBank/DDBJ databases">
        <authorList>
            <person name="Zhao Q."/>
        </authorList>
    </citation>
    <scope>NUCLEOTIDE SEQUENCE</scope>
    <source>
        <strain evidence="7">cv. W1943</strain>
    </source>
</reference>
<protein>
    <recommendedName>
        <fullName evidence="5">GRF-type domain-containing protein</fullName>
    </recommendedName>
</protein>
<keyword evidence="7" id="KW-1185">Reference proteome</keyword>
<proteinExistence type="predicted"/>
<reference evidence="6" key="2">
    <citation type="submission" date="2015-06" db="UniProtKB">
        <authorList>
            <consortium name="EnsemblPlants"/>
        </authorList>
    </citation>
    <scope>IDENTIFICATION</scope>
</reference>
<dbReference type="HOGENOM" id="CLU_126802_0_0_1"/>
<dbReference type="Pfam" id="PF06839">
    <property type="entry name" value="Zn_ribbon_GRF"/>
    <property type="match status" value="1"/>
</dbReference>
<dbReference type="AlphaFoldDB" id="A0A0E0NQ32"/>
<evidence type="ECO:0000259" key="5">
    <source>
        <dbReference type="PROSITE" id="PS51999"/>
    </source>
</evidence>
<dbReference type="GO" id="GO:0008270">
    <property type="term" value="F:zinc ion binding"/>
    <property type="evidence" value="ECO:0007669"/>
    <property type="project" value="UniProtKB-KW"/>
</dbReference>
<evidence type="ECO:0000256" key="3">
    <source>
        <dbReference type="ARBA" id="ARBA00022833"/>
    </source>
</evidence>
<evidence type="ECO:0000256" key="2">
    <source>
        <dbReference type="ARBA" id="ARBA00022771"/>
    </source>
</evidence>
<dbReference type="Proteomes" id="UP000008022">
    <property type="component" value="Unassembled WGS sequence"/>
</dbReference>
<dbReference type="PROSITE" id="PS51999">
    <property type="entry name" value="ZF_GRF"/>
    <property type="match status" value="1"/>
</dbReference>